<dbReference type="OrthoDB" id="106791at2157"/>
<dbReference type="KEGG" id="mpi:Mpet_1624"/>
<protein>
    <submittedName>
        <fullName evidence="2">Cupin 2 conserved barrel domain protein</fullName>
    </submittedName>
</protein>
<evidence type="ECO:0000259" key="1">
    <source>
        <dbReference type="Pfam" id="PF07883"/>
    </source>
</evidence>
<proteinExistence type="predicted"/>
<dbReference type="eggNOG" id="arCOG03003">
    <property type="taxonomic scope" value="Archaea"/>
</dbReference>
<dbReference type="InterPro" id="IPR013096">
    <property type="entry name" value="Cupin_2"/>
</dbReference>
<dbReference type="GeneID" id="9744096"/>
<reference evidence="2 3" key="1">
    <citation type="journal article" date="2010" name="Stand. Genomic Sci.">
        <title>Complete genome sequence of Methanoplanus petrolearius type strain (SEBR 4847).</title>
        <authorList>
            <person name="Brambilla E."/>
            <person name="Djao O.D."/>
            <person name="Daligault H."/>
            <person name="Lapidus A."/>
            <person name="Lucas S."/>
            <person name="Hammon N."/>
            <person name="Nolan M."/>
            <person name="Tice H."/>
            <person name="Cheng J.F."/>
            <person name="Han C."/>
            <person name="Tapia R."/>
            <person name="Goodwin L."/>
            <person name="Pitluck S."/>
            <person name="Liolios K."/>
            <person name="Ivanova N."/>
            <person name="Mavromatis K."/>
            <person name="Mikhailova N."/>
            <person name="Pati A."/>
            <person name="Chen A."/>
            <person name="Palaniappan K."/>
            <person name="Land M."/>
            <person name="Hauser L."/>
            <person name="Chang Y.J."/>
            <person name="Jeffries C.D."/>
            <person name="Rohde M."/>
            <person name="Spring S."/>
            <person name="Sikorski J."/>
            <person name="Goker M."/>
            <person name="Woyke T."/>
            <person name="Bristow J."/>
            <person name="Eisen J.A."/>
            <person name="Markowitz V."/>
            <person name="Hugenholtz P."/>
            <person name="Kyrpides N.C."/>
            <person name="Klenk H.P."/>
        </authorList>
    </citation>
    <scope>NUCLEOTIDE SEQUENCE [LARGE SCALE GENOMIC DNA]</scope>
    <source>
        <strain evidence="3">DSM 11571 / OCM 486 / SEBR 4847</strain>
    </source>
</reference>
<dbReference type="Gene3D" id="2.60.120.10">
    <property type="entry name" value="Jelly Rolls"/>
    <property type="match status" value="1"/>
</dbReference>
<evidence type="ECO:0000313" key="3">
    <source>
        <dbReference type="Proteomes" id="UP000006565"/>
    </source>
</evidence>
<sequence length="130" mass="14843">MYHKNNKDAFDKGVVFFSDIEIESDKKEWYEHPACKGVFLKDLVTGKDTDGRFSYHLVRVQKNCEVMDHDHETQWEFNRVIGGKGVFLMGDKEIVLAPGQTFVTPPKIHHTVSAYDDELSLLAVFIPALA</sequence>
<dbReference type="EMBL" id="CP002117">
    <property type="protein sequence ID" value="ADN36381.1"/>
    <property type="molecule type" value="Genomic_DNA"/>
</dbReference>
<dbReference type="InterPro" id="IPR011051">
    <property type="entry name" value="RmlC_Cupin_sf"/>
</dbReference>
<dbReference type="STRING" id="679926.Mpet_1624"/>
<dbReference type="RefSeq" id="WP_013329558.1">
    <property type="nucleotide sequence ID" value="NC_014507.1"/>
</dbReference>
<accession>E1RH77</accession>
<evidence type="ECO:0000313" key="2">
    <source>
        <dbReference type="EMBL" id="ADN36381.1"/>
    </source>
</evidence>
<organism evidence="2 3">
    <name type="scientific">Methanolacinia petrolearia (strain DSM 11571 / OCM 486 / SEBR 4847)</name>
    <name type="common">Methanoplanus petrolearius</name>
    <dbReference type="NCBI Taxonomy" id="679926"/>
    <lineage>
        <taxon>Archaea</taxon>
        <taxon>Methanobacteriati</taxon>
        <taxon>Methanobacteriota</taxon>
        <taxon>Stenosarchaea group</taxon>
        <taxon>Methanomicrobia</taxon>
        <taxon>Methanomicrobiales</taxon>
        <taxon>Methanomicrobiaceae</taxon>
        <taxon>Methanolacinia</taxon>
    </lineage>
</organism>
<name>E1RH77_METP4</name>
<dbReference type="SUPFAM" id="SSF51182">
    <property type="entry name" value="RmlC-like cupins"/>
    <property type="match status" value="1"/>
</dbReference>
<dbReference type="Proteomes" id="UP000006565">
    <property type="component" value="Chromosome"/>
</dbReference>
<dbReference type="Pfam" id="PF07883">
    <property type="entry name" value="Cupin_2"/>
    <property type="match status" value="1"/>
</dbReference>
<feature type="domain" description="Cupin type-2" evidence="1">
    <location>
        <begin position="57"/>
        <end position="124"/>
    </location>
</feature>
<dbReference type="AlphaFoldDB" id="E1RH77"/>
<dbReference type="InterPro" id="IPR014710">
    <property type="entry name" value="RmlC-like_jellyroll"/>
</dbReference>
<dbReference type="HOGENOM" id="CLU_161240_0_0_2"/>
<keyword evidence="3" id="KW-1185">Reference proteome</keyword>
<gene>
    <name evidence="2" type="ordered locus">Mpet_1624</name>
</gene>